<keyword evidence="3" id="KW-0812">Transmembrane</keyword>
<comment type="caution">
    <text evidence="4">The sequence shown here is derived from an EMBL/GenBank/DDBJ whole genome shotgun (WGS) entry which is preliminary data.</text>
</comment>
<keyword evidence="1" id="KW-0175">Coiled coil</keyword>
<feature type="coiled-coil region" evidence="1">
    <location>
        <begin position="79"/>
        <end position="138"/>
    </location>
</feature>
<evidence type="ECO:0000313" key="4">
    <source>
        <dbReference type="EMBL" id="PIW37154.1"/>
    </source>
</evidence>
<evidence type="ECO:0000256" key="3">
    <source>
        <dbReference type="SAM" id="Phobius"/>
    </source>
</evidence>
<gene>
    <name evidence="4" type="ORF">COW24_01695</name>
</gene>
<keyword evidence="3" id="KW-0472">Membrane</keyword>
<evidence type="ECO:0000313" key="5">
    <source>
        <dbReference type="Proteomes" id="UP000230292"/>
    </source>
</evidence>
<feature type="transmembrane region" description="Helical" evidence="3">
    <location>
        <begin position="271"/>
        <end position="298"/>
    </location>
</feature>
<evidence type="ECO:0000256" key="1">
    <source>
        <dbReference type="SAM" id="Coils"/>
    </source>
</evidence>
<dbReference type="Proteomes" id="UP000230292">
    <property type="component" value="Unassembled WGS sequence"/>
</dbReference>
<organism evidence="4 5">
    <name type="scientific">Candidatus Kerfeldbacteria bacterium CG15_BIG_FIL_POST_REV_8_21_14_020_45_12</name>
    <dbReference type="NCBI Taxonomy" id="2014247"/>
    <lineage>
        <taxon>Bacteria</taxon>
        <taxon>Candidatus Kerfeldiibacteriota</taxon>
    </lineage>
</organism>
<dbReference type="AlphaFoldDB" id="A0A2M7H4K2"/>
<dbReference type="EMBL" id="PFGC01000020">
    <property type="protein sequence ID" value="PIW37154.1"/>
    <property type="molecule type" value="Genomic_DNA"/>
</dbReference>
<name>A0A2M7H4K2_9BACT</name>
<reference evidence="4 5" key="1">
    <citation type="submission" date="2017-09" db="EMBL/GenBank/DDBJ databases">
        <title>Depth-based differentiation of microbial function through sediment-hosted aquifers and enrichment of novel symbionts in the deep terrestrial subsurface.</title>
        <authorList>
            <person name="Probst A.J."/>
            <person name="Ladd B."/>
            <person name="Jarett J.K."/>
            <person name="Geller-Mcgrath D.E."/>
            <person name="Sieber C.M."/>
            <person name="Emerson J.B."/>
            <person name="Anantharaman K."/>
            <person name="Thomas B.C."/>
            <person name="Malmstrom R."/>
            <person name="Stieglmeier M."/>
            <person name="Klingl A."/>
            <person name="Woyke T."/>
            <person name="Ryan C.M."/>
            <person name="Banfield J.F."/>
        </authorList>
    </citation>
    <scope>NUCLEOTIDE SEQUENCE [LARGE SCALE GENOMIC DNA]</scope>
    <source>
        <strain evidence="4">CG15_BIG_FIL_POST_REV_8_21_14_020_45_12</strain>
    </source>
</reference>
<keyword evidence="3" id="KW-1133">Transmembrane helix</keyword>
<accession>A0A2M7H4K2</accession>
<evidence type="ECO:0000256" key="2">
    <source>
        <dbReference type="SAM" id="MobiDB-lite"/>
    </source>
</evidence>
<feature type="region of interest" description="Disordered" evidence="2">
    <location>
        <begin position="972"/>
        <end position="1001"/>
    </location>
</feature>
<proteinExistence type="predicted"/>
<protein>
    <submittedName>
        <fullName evidence="4">Uncharacterized protein</fullName>
    </submittedName>
</protein>
<sequence length="1197" mass="129557">MAEPMRQTETHDQVPESVELVEDKALTPEIVESVPGQLEERASVRVLEFKQRGAGSAEVANPSEQSDLASLEGAVHAVEQQLYKKLEAARVRLQSAREASAKVKFWDRSAMREAKADVEEATEDYQSLMTEHQDSRAAQLIQRREQRVQAERDNRQRKSLFSRVGQRLTKDAGRVLSEDAQAQERLTNVTEQYDEAAAEVVADHISLALQEMGALADQRAIAEHAETNAIYQAYKSLSEMNLQAVLKSLGTDWEPSSWRGRLAAKGLNARLLVNLSLVGGGLVAGATGFGAAAGGLLVTKRLLSGLASGSGTFDLAGMLRQRKLNKEVAKRLDKESPANLSTEDLNNYIAQLESAAIVNGRRPTMDRMYQRLQSERGRRWSADHQSEGLAPPEKAADAMQQELASMMQDADKRFLDFERGDRDAQARFKVYGAAVGVLIGSGEHVRLLKGLVGTAYAAEPGADAFIAALEAGSLPDGFTIDGAQAALKHLVEISSTTSLGDMKMLLVDGGTIVQNGDTLGFQMATGELISLDSPEAFARVPQLSELLSAADSLETPAELAEVPLSTDVQPPAVDVVHSVPAGDVRVGDITELTADKISGADTVHFTVDGTGVTLDYKDGVYEFVRDNANARGIRPGVVVDGFDRLAKAHAGRADSSFVFGTSVRLSRYSDMLKVIEQMREAGLADTPQFASLQTQIAAESASITHDYGNVLVSPIIAPEAPAASAIPDKLPGTSTATASTDLRGSDLAHDSLDSTPVPTSHFDTATGGFTMTQGAEGYTFTFPDPSTHFSPGLARDDFIDIAKAHAEKGSSGFVIGTQMSFGRLEQLLQANQALESAGLANQPQQVALAAEIQSHINSMAREYGNVFNSDLMGHPGMPDTVRTPNFAALAYEKLPDLTGARAVERAADWQESGKTPSGLFDDEWDRATKRAISPVTPGKVVDGFARGVRGTDDSLNRTLDVGAYKAQDWVDDNIAPNTDPTAQLPVDQETLPGWRPEDAPSARKAAKAAMQADRQTAHQEVVESAREIAELEDQVFKIPEHINPETVAQFEATGTLHSGDTTAVFEHIRGKRFSVTLTEMPDQESAVTSYLGDDYREVIRRNLHLHTIHDARPMIVEVEGHTRKLAGLLEIKKTMIENGLTKTPQFRVLDKAIDQTQRDVTQYGRVMWDDPGYGKMSAQQIRSLFISTGTGSPPSRR</sequence>